<organism evidence="2 3">
    <name type="scientific">Catenuloplanes nepalensis</name>
    <dbReference type="NCBI Taxonomy" id="587533"/>
    <lineage>
        <taxon>Bacteria</taxon>
        <taxon>Bacillati</taxon>
        <taxon>Actinomycetota</taxon>
        <taxon>Actinomycetes</taxon>
        <taxon>Micromonosporales</taxon>
        <taxon>Micromonosporaceae</taxon>
        <taxon>Catenuloplanes</taxon>
    </lineage>
</organism>
<feature type="signal peptide" evidence="1">
    <location>
        <begin position="1"/>
        <end position="24"/>
    </location>
</feature>
<sequence length="208" mass="22376">MRTAARTHRMLTLAAALTIGLAGAVSIGAPAEAAGRGVTCGGQGVDPNALIRYRSEVIIAAPLSTIWRLQTDVEGWPAWHAPVLTNERLDRGPLRAGSQFRWTTPAPGTTFTITSTVSHLRQQKCIRWSGPAVGEGLGIDEGIHVWSFTSTRDGVRVQTEETWTGDQVEADVEFAAEVLGDGLEQWLHDLETTAEAAAGQCPPNRRAR</sequence>
<proteinExistence type="predicted"/>
<dbReference type="InterPro" id="IPR019587">
    <property type="entry name" value="Polyketide_cyclase/dehydratase"/>
</dbReference>
<comment type="caution">
    <text evidence="2">The sequence shown here is derived from an EMBL/GenBank/DDBJ whole genome shotgun (WGS) entry which is preliminary data.</text>
</comment>
<dbReference type="InterPro" id="IPR023393">
    <property type="entry name" value="START-like_dom_sf"/>
</dbReference>
<dbReference type="Gene3D" id="3.30.530.20">
    <property type="match status" value="1"/>
</dbReference>
<dbReference type="RefSeq" id="WP_306827933.1">
    <property type="nucleotide sequence ID" value="NZ_JAUSRA010000001.1"/>
</dbReference>
<gene>
    <name evidence="2" type="ORF">J2S43_001551</name>
</gene>
<evidence type="ECO:0000256" key="1">
    <source>
        <dbReference type="SAM" id="SignalP"/>
    </source>
</evidence>
<keyword evidence="3" id="KW-1185">Reference proteome</keyword>
<name>A0ABT9MNT2_9ACTN</name>
<dbReference type="SUPFAM" id="SSF55961">
    <property type="entry name" value="Bet v1-like"/>
    <property type="match status" value="1"/>
</dbReference>
<reference evidence="2 3" key="1">
    <citation type="submission" date="2023-07" db="EMBL/GenBank/DDBJ databases">
        <title>Sequencing the genomes of 1000 actinobacteria strains.</title>
        <authorList>
            <person name="Klenk H.-P."/>
        </authorList>
    </citation>
    <scope>NUCLEOTIDE SEQUENCE [LARGE SCALE GENOMIC DNA]</scope>
    <source>
        <strain evidence="2 3">DSM 44710</strain>
    </source>
</reference>
<dbReference type="Proteomes" id="UP001240984">
    <property type="component" value="Unassembled WGS sequence"/>
</dbReference>
<feature type="chain" id="PRO_5045605892" evidence="1">
    <location>
        <begin position="25"/>
        <end position="208"/>
    </location>
</feature>
<dbReference type="Pfam" id="PF10604">
    <property type="entry name" value="Polyketide_cyc2"/>
    <property type="match status" value="1"/>
</dbReference>
<accession>A0ABT9MNT2</accession>
<dbReference type="EMBL" id="JAUSRA010000001">
    <property type="protein sequence ID" value="MDP9793039.1"/>
    <property type="molecule type" value="Genomic_DNA"/>
</dbReference>
<protein>
    <submittedName>
        <fullName evidence="2">Membrane protein</fullName>
    </submittedName>
</protein>
<keyword evidence="1" id="KW-0732">Signal</keyword>
<evidence type="ECO:0000313" key="3">
    <source>
        <dbReference type="Proteomes" id="UP001240984"/>
    </source>
</evidence>
<evidence type="ECO:0000313" key="2">
    <source>
        <dbReference type="EMBL" id="MDP9793039.1"/>
    </source>
</evidence>